<dbReference type="EMBL" id="NCKW01006961">
    <property type="protein sequence ID" value="POM70510.1"/>
    <property type="molecule type" value="Genomic_DNA"/>
</dbReference>
<comment type="caution">
    <text evidence="2">The sequence shown here is derived from an EMBL/GenBank/DDBJ whole genome shotgun (WGS) entry which is preliminary data.</text>
</comment>
<name>A0A2P4XY70_9STRA</name>
<evidence type="ECO:0000256" key="1">
    <source>
        <dbReference type="SAM" id="MobiDB-lite"/>
    </source>
</evidence>
<accession>A0A2P4XY70</accession>
<dbReference type="AlphaFoldDB" id="A0A2P4XY70"/>
<feature type="region of interest" description="Disordered" evidence="1">
    <location>
        <begin position="1"/>
        <end position="26"/>
    </location>
</feature>
<evidence type="ECO:0000313" key="3">
    <source>
        <dbReference type="Proteomes" id="UP000237271"/>
    </source>
</evidence>
<dbReference type="OrthoDB" id="71601at2759"/>
<reference evidence="2 3" key="1">
    <citation type="journal article" date="2017" name="Genome Biol. Evol.">
        <title>Phytophthora megakarya and P. palmivora, closely related causal agents of cacao black pod rot, underwent increases in genome sizes and gene numbers by different mechanisms.</title>
        <authorList>
            <person name="Ali S.S."/>
            <person name="Shao J."/>
            <person name="Lary D.J."/>
            <person name="Kronmiller B."/>
            <person name="Shen D."/>
            <person name="Strem M.D."/>
            <person name="Amoako-Attah I."/>
            <person name="Akrofi A.Y."/>
            <person name="Begoude B.A."/>
            <person name="Ten Hoopen G.M."/>
            <person name="Coulibaly K."/>
            <person name="Kebe B.I."/>
            <person name="Melnick R.L."/>
            <person name="Guiltinan M.J."/>
            <person name="Tyler B.M."/>
            <person name="Meinhardt L.W."/>
            <person name="Bailey B.A."/>
        </authorList>
    </citation>
    <scope>NUCLEOTIDE SEQUENCE [LARGE SCALE GENOMIC DNA]</scope>
    <source>
        <strain evidence="3">sbr112.9</strain>
    </source>
</reference>
<sequence>MLATPGTTSSASSQRHLQGLVTRRSATAEPKNAAQYFGHVADVVRANKDLTKLRTYNLKRRAKIAYKGYEAVLSRKKRSVLASSVKPSAGNMAYVSRPAAVPTPTTATFNPAAVLQLQAMLPRAQPVAVKPAPKLAATPASVIPSTTLATPTVTSSVATTPGRMTQAQIQLHQQQMKNAQLQQQMPRRSDFVVGTTVLIRNTADLVACGARNLAGKTGRIVAAPQIYGQELFSVYIDEHEALFQVPFNALTLVARPTPAQQQQAQTTQQMQQMQAQLAATGGRLVSNQIQRSQSRSTQAPSGSKSAEQIKMEHSFQLHRLMQQQYHEIQVLQQRYADCRLRNPTALSGIQKELSKLRLVHLSQVQTLKSKQALDMIGK</sequence>
<keyword evidence="3" id="KW-1185">Reference proteome</keyword>
<feature type="compositionally biased region" description="Polar residues" evidence="1">
    <location>
        <begin position="1"/>
        <end position="16"/>
    </location>
</feature>
<protein>
    <submittedName>
        <fullName evidence="2">Uncharacterized protein</fullName>
    </submittedName>
</protein>
<evidence type="ECO:0000313" key="2">
    <source>
        <dbReference type="EMBL" id="POM70510.1"/>
    </source>
</evidence>
<dbReference type="Proteomes" id="UP000237271">
    <property type="component" value="Unassembled WGS sequence"/>
</dbReference>
<proteinExistence type="predicted"/>
<organism evidence="2 3">
    <name type="scientific">Phytophthora palmivora</name>
    <dbReference type="NCBI Taxonomy" id="4796"/>
    <lineage>
        <taxon>Eukaryota</taxon>
        <taxon>Sar</taxon>
        <taxon>Stramenopiles</taxon>
        <taxon>Oomycota</taxon>
        <taxon>Peronosporomycetes</taxon>
        <taxon>Peronosporales</taxon>
        <taxon>Peronosporaceae</taxon>
        <taxon>Phytophthora</taxon>
    </lineage>
</organism>
<gene>
    <name evidence="2" type="ORF">PHPALM_13037</name>
</gene>